<organism evidence="1 2">
    <name type="scientific">Nocardia tengchongensis</name>
    <dbReference type="NCBI Taxonomy" id="2055889"/>
    <lineage>
        <taxon>Bacteria</taxon>
        <taxon>Bacillati</taxon>
        <taxon>Actinomycetota</taxon>
        <taxon>Actinomycetes</taxon>
        <taxon>Mycobacteriales</taxon>
        <taxon>Nocardiaceae</taxon>
        <taxon>Nocardia</taxon>
    </lineage>
</organism>
<proteinExistence type="predicted"/>
<dbReference type="Proteomes" id="UP000683310">
    <property type="component" value="Chromosome"/>
</dbReference>
<gene>
    <name evidence="1" type="ORF">KHQ06_24730</name>
</gene>
<sequence length="71" mass="7812">MSDPARHLGDTLQAPLPEAFHQLPDTDLTELHRLLEAAKTRRRATLDAAIGSSLDFVPRLMRPAVKKALGL</sequence>
<reference evidence="1 2" key="1">
    <citation type="submission" date="2021-04" db="EMBL/GenBank/DDBJ databases">
        <title>Nocardia tengchongensis.</title>
        <authorList>
            <person name="Zhuang k."/>
            <person name="Ran Y."/>
            <person name="Li W."/>
        </authorList>
    </citation>
    <scope>NUCLEOTIDE SEQUENCE [LARGE SCALE GENOMIC DNA]</scope>
    <source>
        <strain evidence="1 2">CFH S0057</strain>
    </source>
</reference>
<accession>A0ABX8CHX6</accession>
<keyword evidence="2" id="KW-1185">Reference proteome</keyword>
<protein>
    <submittedName>
        <fullName evidence="1">Uncharacterized protein</fullName>
    </submittedName>
</protein>
<dbReference type="EMBL" id="CP074371">
    <property type="protein sequence ID" value="QVI19566.1"/>
    <property type="molecule type" value="Genomic_DNA"/>
</dbReference>
<evidence type="ECO:0000313" key="2">
    <source>
        <dbReference type="Proteomes" id="UP000683310"/>
    </source>
</evidence>
<evidence type="ECO:0000313" key="1">
    <source>
        <dbReference type="EMBL" id="QVI19566.1"/>
    </source>
</evidence>
<dbReference type="RefSeq" id="WP_213555598.1">
    <property type="nucleotide sequence ID" value="NZ_JBHTCI010000002.1"/>
</dbReference>
<name>A0ABX8CHX6_9NOCA</name>